<evidence type="ECO:0000313" key="1">
    <source>
        <dbReference type="EMBL" id="CDF32906.1"/>
    </source>
</evidence>
<sequence length="90" mass="9877">MTTGTCGHGFFNCSGSQLLWVLCTWRPKTLFAPAAALHSSSLSRCPQLLPPTHLAMSTASKQCDLKTVRHLLPSQQQSAENSEEKERFCA</sequence>
<protein>
    <submittedName>
        <fullName evidence="1">Uncharacterized protein</fullName>
    </submittedName>
</protein>
<name>R7Q687_CHOCR</name>
<proteinExistence type="predicted"/>
<keyword evidence="2" id="KW-1185">Reference proteome</keyword>
<organism evidence="1 2">
    <name type="scientific">Chondrus crispus</name>
    <name type="common">Carrageen Irish moss</name>
    <name type="synonym">Polymorpha crispa</name>
    <dbReference type="NCBI Taxonomy" id="2769"/>
    <lineage>
        <taxon>Eukaryota</taxon>
        <taxon>Rhodophyta</taxon>
        <taxon>Florideophyceae</taxon>
        <taxon>Rhodymeniophycidae</taxon>
        <taxon>Gigartinales</taxon>
        <taxon>Gigartinaceae</taxon>
        <taxon>Chondrus</taxon>
    </lineage>
</organism>
<evidence type="ECO:0000313" key="2">
    <source>
        <dbReference type="Proteomes" id="UP000012073"/>
    </source>
</evidence>
<dbReference type="AlphaFoldDB" id="R7Q687"/>
<gene>
    <name evidence="1" type="ORF">CHC_T00001756001</name>
</gene>
<dbReference type="GeneID" id="17320417"/>
<dbReference type="RefSeq" id="XP_005712707.1">
    <property type="nucleotide sequence ID" value="XM_005712650.1"/>
</dbReference>
<dbReference type="EMBL" id="HG001599">
    <property type="protein sequence ID" value="CDF32906.1"/>
    <property type="molecule type" value="Genomic_DNA"/>
</dbReference>
<accession>R7Q687</accession>
<reference evidence="2" key="1">
    <citation type="journal article" date="2013" name="Proc. Natl. Acad. Sci. U.S.A.">
        <title>Genome structure and metabolic features in the red seaweed Chondrus crispus shed light on evolution of the Archaeplastida.</title>
        <authorList>
            <person name="Collen J."/>
            <person name="Porcel B."/>
            <person name="Carre W."/>
            <person name="Ball S.G."/>
            <person name="Chaparro C."/>
            <person name="Tonon T."/>
            <person name="Barbeyron T."/>
            <person name="Michel G."/>
            <person name="Noel B."/>
            <person name="Valentin K."/>
            <person name="Elias M."/>
            <person name="Artiguenave F."/>
            <person name="Arun A."/>
            <person name="Aury J.M."/>
            <person name="Barbosa-Neto J.F."/>
            <person name="Bothwell J.H."/>
            <person name="Bouget F.Y."/>
            <person name="Brillet L."/>
            <person name="Cabello-Hurtado F."/>
            <person name="Capella-Gutierrez S."/>
            <person name="Charrier B."/>
            <person name="Cladiere L."/>
            <person name="Cock J.M."/>
            <person name="Coelho S.M."/>
            <person name="Colleoni C."/>
            <person name="Czjzek M."/>
            <person name="Da Silva C."/>
            <person name="Delage L."/>
            <person name="Denoeud F."/>
            <person name="Deschamps P."/>
            <person name="Dittami S.M."/>
            <person name="Gabaldon T."/>
            <person name="Gachon C.M."/>
            <person name="Groisillier A."/>
            <person name="Herve C."/>
            <person name="Jabbari K."/>
            <person name="Katinka M."/>
            <person name="Kloareg B."/>
            <person name="Kowalczyk N."/>
            <person name="Labadie K."/>
            <person name="Leblanc C."/>
            <person name="Lopez P.J."/>
            <person name="McLachlan D.H."/>
            <person name="Meslet-Cladiere L."/>
            <person name="Moustafa A."/>
            <person name="Nehr Z."/>
            <person name="Nyvall Collen P."/>
            <person name="Panaud O."/>
            <person name="Partensky F."/>
            <person name="Poulain J."/>
            <person name="Rensing S.A."/>
            <person name="Rousvoal S."/>
            <person name="Samson G."/>
            <person name="Symeonidi A."/>
            <person name="Weissenbach J."/>
            <person name="Zambounis A."/>
            <person name="Wincker P."/>
            <person name="Boyen C."/>
        </authorList>
    </citation>
    <scope>NUCLEOTIDE SEQUENCE [LARGE SCALE GENOMIC DNA]</scope>
    <source>
        <strain evidence="2">cv. Stackhouse</strain>
    </source>
</reference>
<dbReference type="KEGG" id="ccp:CHC_T00001756001"/>
<dbReference type="Proteomes" id="UP000012073">
    <property type="component" value="Unassembled WGS sequence"/>
</dbReference>
<dbReference type="Gramene" id="CDF32906">
    <property type="protein sequence ID" value="CDF32906"/>
    <property type="gene ID" value="CHC_T00001756001"/>
</dbReference>